<accession>A0ABT2ERF5</accession>
<name>A0ABT2ERF5_9BACT</name>
<gene>
    <name evidence="1" type="ORF">M2350_002874</name>
</gene>
<dbReference type="RefSeq" id="WP_259099662.1">
    <property type="nucleotide sequence ID" value="NZ_JANUCP010000005.1"/>
</dbReference>
<reference evidence="1 2" key="1">
    <citation type="submission" date="2022-08" db="EMBL/GenBank/DDBJ databases">
        <title>Bacterial and archaeal communities from various locations to study Microbial Dark Matter (Phase II).</title>
        <authorList>
            <person name="Stepanauskas R."/>
        </authorList>
    </citation>
    <scope>NUCLEOTIDE SEQUENCE [LARGE SCALE GENOMIC DNA]</scope>
    <source>
        <strain evidence="1 2">PD1</strain>
    </source>
</reference>
<evidence type="ECO:0000313" key="1">
    <source>
        <dbReference type="EMBL" id="MCS3920445.1"/>
    </source>
</evidence>
<organism evidence="1 2">
    <name type="scientific">Candidatus Fervidibacter sacchari</name>
    <dbReference type="NCBI Taxonomy" id="1448929"/>
    <lineage>
        <taxon>Bacteria</taxon>
        <taxon>Candidatus Fervidibacterota</taxon>
        <taxon>Candidatus Fervidibacter</taxon>
    </lineage>
</organism>
<keyword evidence="2" id="KW-1185">Reference proteome</keyword>
<dbReference type="Proteomes" id="UP001204798">
    <property type="component" value="Unassembled WGS sequence"/>
</dbReference>
<sequence>MGYRPTDVEERRTEMVGREHGLGVDWGGDRRRRIGFYGMTPDDEAAILNPSPAAKRAANLEAIRTLKTILAENREPTDDELSKLVRNVCFGGIPEALQQTKSCEFLASS</sequence>
<protein>
    <submittedName>
        <fullName evidence="1">Uncharacterized protein</fullName>
    </submittedName>
</protein>
<comment type="caution">
    <text evidence="1">The sequence shown here is derived from an EMBL/GenBank/DDBJ whole genome shotgun (WGS) entry which is preliminary data.</text>
</comment>
<evidence type="ECO:0000313" key="2">
    <source>
        <dbReference type="Proteomes" id="UP001204798"/>
    </source>
</evidence>
<dbReference type="EMBL" id="JANUCP010000005">
    <property type="protein sequence ID" value="MCS3920445.1"/>
    <property type="molecule type" value="Genomic_DNA"/>
</dbReference>
<proteinExistence type="predicted"/>